<keyword evidence="5" id="KW-0539">Nucleus</keyword>
<dbReference type="InterPro" id="IPR003890">
    <property type="entry name" value="MIF4G-like_typ-3"/>
</dbReference>
<dbReference type="Gene3D" id="1.25.40.180">
    <property type="match status" value="1"/>
</dbReference>
<name>A0A8C7XH67_9TELE</name>
<evidence type="ECO:0000256" key="1">
    <source>
        <dbReference type="ARBA" id="ARBA00004324"/>
    </source>
</evidence>
<evidence type="ECO:0000256" key="8">
    <source>
        <dbReference type="SAM" id="MobiDB-lite"/>
    </source>
</evidence>
<dbReference type="GO" id="GO:0016607">
    <property type="term" value="C:nuclear speck"/>
    <property type="evidence" value="ECO:0007669"/>
    <property type="project" value="UniProtKB-SubCell"/>
</dbReference>
<dbReference type="InterPro" id="IPR050781">
    <property type="entry name" value="CWC22_splicing_factor"/>
</dbReference>
<comment type="subcellular location">
    <subcellularLocation>
        <location evidence="1">Nucleus speckle</location>
    </subcellularLocation>
</comment>
<evidence type="ECO:0000313" key="10">
    <source>
        <dbReference type="Ensembl" id="ENSOSIP00000012457.1"/>
    </source>
</evidence>
<accession>A0A8C7XH67</accession>
<sequence length="750" mass="87459">ARDRYQDQRDDRNGRFDWRGNRDMESGERRRGRSASPSNDKEPDSAEKPPVKKKKEEIDPILTRTGGAYIPPAKLRMMQQQITDKSSLAYQRMSWEALKKSINGLINKVNVSNIVNIIQELLHENIVRGRGLLARSVLQAQAASPIFTHVYAAVVAIINSKFPQIGELILKRLILTFRRSYRRNLKQQCLTASKFVAHLINQNVAHEVLCLEMLTLLLERPTDDSVEVAISFLKECGLKLTEVSPRGINAIFERLRNVLHESSIDKRVQYMIEVMFAIRKDGFKDHPVIPDGLDLVDEEDQFTHMLPLEDDYNQEDALNVFKMDPDFLENEEKYKTIKRENLQTTEGYADTVRHFHFFCFDCVCFLFRSLDFEECAHKLIKMDFPDSQTKELCNMILDCCAQQRTYEKFFGLLAGRFCLLKKEYMESFEAIFAEQYDTIHRLETNKLRNVARLFAHLLYTDSVPWSVLECIKMSEETTTSSSRIFVKILFQELCAYMGLPKLNQRLKDTTLQPFFEGLFPRDNPRNTRFAINFFTSIGLGGLTDELREHLKNAPKMIMTQNQEVESSDSSSSSSSSSDSSSSDSSSESDSSSDSSSSSSSSGTSSHREDSVFLFAAVVLKHKKRKGRREEKKKNEKSKRKEKPDKRQHRSKRGNDEDDDDDEKAARKDQRRHAPDLHERAHEDSRRRRRDEGSEEEEDRRRKMDRARDGERNVERERRRDGGREREVEEKRERERNKENRDRNRDDRRRR</sequence>
<evidence type="ECO:0000256" key="5">
    <source>
        <dbReference type="ARBA" id="ARBA00023242"/>
    </source>
</evidence>
<comment type="similarity">
    <text evidence="2">Belongs to the CWC22 family.</text>
</comment>
<keyword evidence="3" id="KW-0507">mRNA processing</keyword>
<dbReference type="GO" id="GO:0071013">
    <property type="term" value="C:catalytic step 2 spliceosome"/>
    <property type="evidence" value="ECO:0007669"/>
    <property type="project" value="TreeGrafter"/>
</dbReference>
<dbReference type="SUPFAM" id="SSF48371">
    <property type="entry name" value="ARM repeat"/>
    <property type="match status" value="1"/>
</dbReference>
<feature type="compositionally biased region" description="Basic and acidic residues" evidence="8">
    <location>
        <begin position="1"/>
        <end position="29"/>
    </location>
</feature>
<feature type="region of interest" description="Disordered" evidence="8">
    <location>
        <begin position="1"/>
        <end position="58"/>
    </location>
</feature>
<feature type="compositionally biased region" description="Basic and acidic residues" evidence="8">
    <location>
        <begin position="698"/>
        <end position="750"/>
    </location>
</feature>
<dbReference type="GeneTree" id="ENSGT00940000153458"/>
<evidence type="ECO:0000313" key="11">
    <source>
        <dbReference type="Proteomes" id="UP000694383"/>
    </source>
</evidence>
<reference evidence="10" key="2">
    <citation type="submission" date="2025-09" db="UniProtKB">
        <authorList>
            <consortium name="Ensembl"/>
        </authorList>
    </citation>
    <scope>IDENTIFICATION</scope>
</reference>
<evidence type="ECO:0000256" key="6">
    <source>
        <dbReference type="ARBA" id="ARBA00040488"/>
    </source>
</evidence>
<dbReference type="PROSITE" id="PS51366">
    <property type="entry name" value="MI"/>
    <property type="match status" value="1"/>
</dbReference>
<feature type="region of interest" description="Disordered" evidence="8">
    <location>
        <begin position="560"/>
        <end position="607"/>
    </location>
</feature>
<dbReference type="SMART" id="SM00543">
    <property type="entry name" value="MIF4G"/>
    <property type="match status" value="1"/>
</dbReference>
<dbReference type="InterPro" id="IPR016024">
    <property type="entry name" value="ARM-type_fold"/>
</dbReference>
<reference evidence="10" key="1">
    <citation type="submission" date="2025-08" db="UniProtKB">
        <authorList>
            <consortium name="Ensembl"/>
        </authorList>
    </citation>
    <scope>IDENTIFICATION</scope>
</reference>
<proteinExistence type="inferred from homology"/>
<dbReference type="GO" id="GO:0003723">
    <property type="term" value="F:RNA binding"/>
    <property type="evidence" value="ECO:0007669"/>
    <property type="project" value="InterPro"/>
</dbReference>
<protein>
    <recommendedName>
        <fullName evidence="6">Pre-mRNA-splicing factor CWC22 homolog</fullName>
    </recommendedName>
    <alternativeName>
        <fullName evidence="7">Nucampholin homolog</fullName>
    </alternativeName>
</protein>
<feature type="compositionally biased region" description="Basic and acidic residues" evidence="8">
    <location>
        <begin position="39"/>
        <end position="58"/>
    </location>
</feature>
<dbReference type="PANTHER" id="PTHR18034:SF3">
    <property type="entry name" value="PRE-MRNA-SPLICING FACTOR CWC22 HOMOLOG"/>
    <property type="match status" value="1"/>
</dbReference>
<dbReference type="Proteomes" id="UP000694383">
    <property type="component" value="Unplaced"/>
</dbReference>
<evidence type="ECO:0000259" key="9">
    <source>
        <dbReference type="PROSITE" id="PS51366"/>
    </source>
</evidence>
<dbReference type="Pfam" id="PF02854">
    <property type="entry name" value="MIF4G"/>
    <property type="match status" value="1"/>
</dbReference>
<dbReference type="GO" id="GO:0000398">
    <property type="term" value="P:mRNA splicing, via spliceosome"/>
    <property type="evidence" value="ECO:0007669"/>
    <property type="project" value="TreeGrafter"/>
</dbReference>
<organism evidence="10 11">
    <name type="scientific">Oryzias sinensis</name>
    <name type="common">Chinese medaka</name>
    <dbReference type="NCBI Taxonomy" id="183150"/>
    <lineage>
        <taxon>Eukaryota</taxon>
        <taxon>Metazoa</taxon>
        <taxon>Chordata</taxon>
        <taxon>Craniata</taxon>
        <taxon>Vertebrata</taxon>
        <taxon>Euteleostomi</taxon>
        <taxon>Actinopterygii</taxon>
        <taxon>Neopterygii</taxon>
        <taxon>Teleostei</taxon>
        <taxon>Neoteleostei</taxon>
        <taxon>Acanthomorphata</taxon>
        <taxon>Ovalentaria</taxon>
        <taxon>Atherinomorphae</taxon>
        <taxon>Beloniformes</taxon>
        <taxon>Adrianichthyidae</taxon>
        <taxon>Oryziinae</taxon>
        <taxon>Oryzias</taxon>
    </lineage>
</organism>
<dbReference type="Pfam" id="PF02847">
    <property type="entry name" value="MA3"/>
    <property type="match status" value="1"/>
</dbReference>
<keyword evidence="4" id="KW-0508">mRNA splicing</keyword>
<feature type="domain" description="MI" evidence="9">
    <location>
        <begin position="354"/>
        <end position="473"/>
    </location>
</feature>
<dbReference type="AlphaFoldDB" id="A0A8C7XH67"/>
<keyword evidence="11" id="KW-1185">Reference proteome</keyword>
<feature type="compositionally biased region" description="Low complexity" evidence="8">
    <location>
        <begin position="567"/>
        <end position="604"/>
    </location>
</feature>
<dbReference type="InterPro" id="IPR003891">
    <property type="entry name" value="Initiation_fac_eIF4g_MI"/>
</dbReference>
<dbReference type="SMART" id="SM00544">
    <property type="entry name" value="MA3"/>
    <property type="match status" value="1"/>
</dbReference>
<evidence type="ECO:0000256" key="2">
    <source>
        <dbReference type="ARBA" id="ARBA00006856"/>
    </source>
</evidence>
<evidence type="ECO:0000256" key="4">
    <source>
        <dbReference type="ARBA" id="ARBA00023187"/>
    </source>
</evidence>
<evidence type="ECO:0000256" key="3">
    <source>
        <dbReference type="ARBA" id="ARBA00022664"/>
    </source>
</evidence>
<dbReference type="FunFam" id="1.25.40.180:FF:000004">
    <property type="entry name" value="pre-mRNA-splicing factor CWC22 homolog"/>
    <property type="match status" value="1"/>
</dbReference>
<dbReference type="PANTHER" id="PTHR18034">
    <property type="entry name" value="CELL CYCLE CONTROL PROTEIN CWF22-RELATED"/>
    <property type="match status" value="1"/>
</dbReference>
<evidence type="ECO:0000256" key="7">
    <source>
        <dbReference type="ARBA" id="ARBA00042174"/>
    </source>
</evidence>
<feature type="compositionally biased region" description="Basic and acidic residues" evidence="8">
    <location>
        <begin position="663"/>
        <end position="691"/>
    </location>
</feature>
<feature type="region of interest" description="Disordered" evidence="8">
    <location>
        <begin position="619"/>
        <end position="750"/>
    </location>
</feature>
<dbReference type="Ensembl" id="ENSOSIT00000013200.1">
    <property type="protein sequence ID" value="ENSOSIP00000012457.1"/>
    <property type="gene ID" value="ENSOSIG00000005210.1"/>
</dbReference>
<feature type="compositionally biased region" description="Basic residues" evidence="8">
    <location>
        <begin position="634"/>
        <end position="651"/>
    </location>
</feature>